<protein>
    <recommendedName>
        <fullName evidence="10">1,3-beta-glucanosyltransferase</fullName>
        <ecNumber evidence="10">2.4.1.-</ecNumber>
    </recommendedName>
</protein>
<reference evidence="13" key="1">
    <citation type="journal article" date="2018" name="Nat. Microbiol.">
        <title>Leveraging single-cell genomics to expand the fungal tree of life.</title>
        <authorList>
            <person name="Ahrendt S.R."/>
            <person name="Quandt C.A."/>
            <person name="Ciobanu D."/>
            <person name="Clum A."/>
            <person name="Salamov A."/>
            <person name="Andreopoulos B."/>
            <person name="Cheng J.F."/>
            <person name="Woyke T."/>
            <person name="Pelin A."/>
            <person name="Henrissat B."/>
            <person name="Reynolds N.K."/>
            <person name="Benny G.L."/>
            <person name="Smith M.E."/>
            <person name="James T.Y."/>
            <person name="Grigoriev I.V."/>
        </authorList>
    </citation>
    <scope>NUCLEOTIDE SEQUENCE [LARGE SCALE GENOMIC DNA]</scope>
    <source>
        <strain evidence="13">RSA 1356</strain>
    </source>
</reference>
<dbReference type="InterPro" id="IPR004886">
    <property type="entry name" value="Glucanosyltransferase"/>
</dbReference>
<dbReference type="OrthoDB" id="421038at2759"/>
<keyword evidence="5" id="KW-0732">Signal</keyword>
<keyword evidence="9 10" id="KW-0449">Lipoprotein</keyword>
<dbReference type="GO" id="GO:0031505">
    <property type="term" value="P:fungal-type cell wall organization"/>
    <property type="evidence" value="ECO:0007669"/>
    <property type="project" value="TreeGrafter"/>
</dbReference>
<dbReference type="PANTHER" id="PTHR31468">
    <property type="entry name" value="1,3-BETA-GLUCANOSYLTRANSFERASE GAS1"/>
    <property type="match status" value="1"/>
</dbReference>
<dbReference type="PANTHER" id="PTHR31468:SF2">
    <property type="entry name" value="1,3-BETA-GLUCANOSYLTRANSFERASE GAS1"/>
    <property type="match status" value="1"/>
</dbReference>
<evidence type="ECO:0000256" key="8">
    <source>
        <dbReference type="ARBA" id="ARBA00023180"/>
    </source>
</evidence>
<keyword evidence="8" id="KW-0325">Glycoprotein</keyword>
<keyword evidence="7" id="KW-1015">Disulfide bond</keyword>
<evidence type="ECO:0000256" key="4">
    <source>
        <dbReference type="ARBA" id="ARBA00022622"/>
    </source>
</evidence>
<evidence type="ECO:0000259" key="11">
    <source>
        <dbReference type="Pfam" id="PF07983"/>
    </source>
</evidence>
<name>A0A4P9XT87_9FUNG</name>
<dbReference type="EMBL" id="KZ992518">
    <property type="protein sequence ID" value="RKP09375.1"/>
    <property type="molecule type" value="Genomic_DNA"/>
</dbReference>
<evidence type="ECO:0000256" key="1">
    <source>
        <dbReference type="ARBA" id="ARBA00004196"/>
    </source>
</evidence>
<evidence type="ECO:0000313" key="12">
    <source>
        <dbReference type="EMBL" id="RKP09375.1"/>
    </source>
</evidence>
<keyword evidence="10 12" id="KW-0808">Transferase</keyword>
<keyword evidence="4 10" id="KW-0336">GPI-anchor</keyword>
<dbReference type="Pfam" id="PF07983">
    <property type="entry name" value="X8"/>
    <property type="match status" value="1"/>
</dbReference>
<feature type="domain" description="X8" evidence="11">
    <location>
        <begin position="367"/>
        <end position="419"/>
    </location>
</feature>
<comment type="subcellular location">
    <subcellularLocation>
        <location evidence="1">Cell envelope</location>
    </subcellularLocation>
    <subcellularLocation>
        <location evidence="10">Cell membrane</location>
        <topology evidence="10">Lipid-anchor</topology>
        <topology evidence="10">GPI-anchor</topology>
    </subcellularLocation>
    <subcellularLocation>
        <location evidence="2">Membrane</location>
        <topology evidence="2">Lipid-anchor</topology>
        <topology evidence="2">GPI-anchor</topology>
    </subcellularLocation>
</comment>
<dbReference type="EC" id="2.4.1.-" evidence="10"/>
<dbReference type="Pfam" id="PF03198">
    <property type="entry name" value="Glyco_hydro_72"/>
    <property type="match status" value="1"/>
</dbReference>
<dbReference type="GO" id="GO:0098552">
    <property type="term" value="C:side of membrane"/>
    <property type="evidence" value="ECO:0007669"/>
    <property type="project" value="UniProtKB-KW"/>
</dbReference>
<dbReference type="InterPro" id="IPR012946">
    <property type="entry name" value="X8"/>
</dbReference>
<dbReference type="InterPro" id="IPR017853">
    <property type="entry name" value="GH"/>
</dbReference>
<dbReference type="AlphaFoldDB" id="A0A4P9XT87"/>
<dbReference type="STRING" id="78915.A0A4P9XT87"/>
<evidence type="ECO:0000256" key="5">
    <source>
        <dbReference type="ARBA" id="ARBA00022729"/>
    </source>
</evidence>
<keyword evidence="6 10" id="KW-0472">Membrane</keyword>
<dbReference type="Gene3D" id="3.20.20.80">
    <property type="entry name" value="Glycosidases"/>
    <property type="match status" value="1"/>
</dbReference>
<keyword evidence="13" id="KW-1185">Reference proteome</keyword>
<organism evidence="12 13">
    <name type="scientific">Thamnocephalis sphaerospora</name>
    <dbReference type="NCBI Taxonomy" id="78915"/>
    <lineage>
        <taxon>Eukaryota</taxon>
        <taxon>Fungi</taxon>
        <taxon>Fungi incertae sedis</taxon>
        <taxon>Zoopagomycota</taxon>
        <taxon>Zoopagomycotina</taxon>
        <taxon>Zoopagomycetes</taxon>
        <taxon>Zoopagales</taxon>
        <taxon>Sigmoideomycetaceae</taxon>
        <taxon>Thamnocephalis</taxon>
    </lineage>
</organism>
<comment type="similarity">
    <text evidence="3 10">Belongs to the glycosyl hydrolase 72 family.</text>
</comment>
<feature type="non-terminal residue" evidence="12">
    <location>
        <position position="1"/>
    </location>
</feature>
<evidence type="ECO:0000256" key="9">
    <source>
        <dbReference type="ARBA" id="ARBA00023288"/>
    </source>
</evidence>
<evidence type="ECO:0000256" key="6">
    <source>
        <dbReference type="ARBA" id="ARBA00023136"/>
    </source>
</evidence>
<comment type="function">
    <text evidence="10">Splits internally a 1,3-beta-glucan molecule and transfers the newly generated reducing end (the donor) to the non-reducing end of another 1,3-beta-glucan molecule (the acceptor) forming a 1,3-beta linkage, resulting in the elongation of 1,3-beta-glucan chains in the cell wall.</text>
</comment>
<dbReference type="SUPFAM" id="SSF51445">
    <property type="entry name" value="(Trans)glycosidases"/>
    <property type="match status" value="1"/>
</dbReference>
<gene>
    <name evidence="12" type="ORF">THASP1DRAFT_10753</name>
</gene>
<evidence type="ECO:0000256" key="10">
    <source>
        <dbReference type="RuleBase" id="RU361209"/>
    </source>
</evidence>
<evidence type="ECO:0000256" key="2">
    <source>
        <dbReference type="ARBA" id="ARBA00004589"/>
    </source>
</evidence>
<evidence type="ECO:0000313" key="13">
    <source>
        <dbReference type="Proteomes" id="UP000271241"/>
    </source>
</evidence>
<feature type="non-terminal residue" evidence="12">
    <location>
        <position position="419"/>
    </location>
</feature>
<evidence type="ECO:0000256" key="7">
    <source>
        <dbReference type="ARBA" id="ARBA00023157"/>
    </source>
</evidence>
<sequence length="419" mass="46156">ALGPITIKGHKLFDATTKEEFFVKGVAYQPRGTAKFVDPLANEAGCRRDIPLMKELGINTLRVYQVDNKANHDTCMRLLADAGIYLLLDLPTPQFSIDRSNPTYDVTIMQHYRATADAFVGYDNMLGFIAGNEVTNDVKTTAASTFVKAALRDIKRHVRGKGPDGRSIPVGYASNDDPETRIELMRYFNCGDASERADFYGVNLYEWCGDRATFETSGYKDRRKEFSGYSVPIFLTEFGCNAVMPRSFGEVSAIFGSQMSDVLSGAIAYEFTNEENGYGLVSVSGNTVRRLPDYNNLKAAYRSANPQGVRAESMGEKRSASTCPAVANSWTASSRLPATPSAEACSCMVKTLSCVVDLNDHSLPKEEEDRMLGNALADVCGKVDCSDINVEARDAKYGKYSGCSLHDRVSWAYNAYYKK</sequence>
<proteinExistence type="inferred from homology"/>
<dbReference type="Proteomes" id="UP000271241">
    <property type="component" value="Unassembled WGS sequence"/>
</dbReference>
<evidence type="ECO:0000256" key="3">
    <source>
        <dbReference type="ARBA" id="ARBA00007528"/>
    </source>
</evidence>
<dbReference type="Gene3D" id="1.20.58.1040">
    <property type="match status" value="1"/>
</dbReference>
<dbReference type="GO" id="GO:0042124">
    <property type="term" value="F:1,3-beta-glucanosyltransferase activity"/>
    <property type="evidence" value="ECO:0007669"/>
    <property type="project" value="TreeGrafter"/>
</dbReference>
<dbReference type="GO" id="GO:0005886">
    <property type="term" value="C:plasma membrane"/>
    <property type="evidence" value="ECO:0007669"/>
    <property type="project" value="UniProtKB-SubCell"/>
</dbReference>
<accession>A0A4P9XT87</accession>
<dbReference type="GO" id="GO:0071970">
    <property type="term" value="P:fungal-type cell wall (1-&gt;3)-beta-D-glucan biosynthetic process"/>
    <property type="evidence" value="ECO:0007669"/>
    <property type="project" value="TreeGrafter"/>
</dbReference>